<dbReference type="AlphaFoldDB" id="A0A6N2MTQ6"/>
<sequence>MSPSSATSRYLARGFYLTSNPLLSKPSLFQRLLRRRLKRLVVLFYSQPRDGAVKVADFIAEGLLGLSKI</sequence>
<reference evidence="1" key="1">
    <citation type="submission" date="2019-03" db="EMBL/GenBank/DDBJ databases">
        <authorList>
            <person name="Mank J."/>
            <person name="Almeida P."/>
        </authorList>
    </citation>
    <scope>NUCLEOTIDE SEQUENCE</scope>
    <source>
        <strain evidence="1">78183</strain>
    </source>
</reference>
<evidence type="ECO:0000313" key="1">
    <source>
        <dbReference type="EMBL" id="VFU56531.1"/>
    </source>
</evidence>
<protein>
    <submittedName>
        <fullName evidence="1">Uncharacterized protein</fullName>
    </submittedName>
</protein>
<accession>A0A6N2MTQ6</accession>
<proteinExistence type="predicted"/>
<gene>
    <name evidence="1" type="ORF">SVIM_LOCUS405794</name>
</gene>
<organism evidence="1">
    <name type="scientific">Salix viminalis</name>
    <name type="common">Common osier</name>
    <name type="synonym">Basket willow</name>
    <dbReference type="NCBI Taxonomy" id="40686"/>
    <lineage>
        <taxon>Eukaryota</taxon>
        <taxon>Viridiplantae</taxon>
        <taxon>Streptophyta</taxon>
        <taxon>Embryophyta</taxon>
        <taxon>Tracheophyta</taxon>
        <taxon>Spermatophyta</taxon>
        <taxon>Magnoliopsida</taxon>
        <taxon>eudicotyledons</taxon>
        <taxon>Gunneridae</taxon>
        <taxon>Pentapetalae</taxon>
        <taxon>rosids</taxon>
        <taxon>fabids</taxon>
        <taxon>Malpighiales</taxon>
        <taxon>Salicaceae</taxon>
        <taxon>Saliceae</taxon>
        <taxon>Salix</taxon>
    </lineage>
</organism>
<name>A0A6N2MTQ6_SALVM</name>
<dbReference type="EMBL" id="CAADRP010001929">
    <property type="protein sequence ID" value="VFU56531.1"/>
    <property type="molecule type" value="Genomic_DNA"/>
</dbReference>